<gene>
    <name evidence="2" type="ORF">MTR67_025216</name>
</gene>
<dbReference type="PANTHER" id="PTHR36746">
    <property type="entry name" value="BNAC04G51760D PROTEIN"/>
    <property type="match status" value="1"/>
</dbReference>
<feature type="compositionally biased region" description="Basic and acidic residues" evidence="1">
    <location>
        <begin position="15"/>
        <end position="32"/>
    </location>
</feature>
<keyword evidence="3" id="KW-1185">Reference proteome</keyword>
<dbReference type="PANTHER" id="PTHR36746:SF3">
    <property type="entry name" value="DUF4005 DOMAIN-CONTAINING PROTEIN"/>
    <property type="match status" value="1"/>
</dbReference>
<evidence type="ECO:0000256" key="1">
    <source>
        <dbReference type="SAM" id="MobiDB-lite"/>
    </source>
</evidence>
<proteinExistence type="predicted"/>
<sequence>MVLIEYNHAPGKVHQKQEIKDSKSSDKNHNDKYFSGYINRVKNKMRTTTSNFDMIDDGGSRKPTIRRDSFNDTISHYINRAKLKIRTTTIVSRSDHK</sequence>
<dbReference type="AlphaFoldDB" id="A0AAF0QYF8"/>
<protein>
    <submittedName>
        <fullName evidence="2">Uncharacterized protein</fullName>
    </submittedName>
</protein>
<name>A0AAF0QYF8_SOLVR</name>
<accession>A0AAF0QYF8</accession>
<organism evidence="2 3">
    <name type="scientific">Solanum verrucosum</name>
    <dbReference type="NCBI Taxonomy" id="315347"/>
    <lineage>
        <taxon>Eukaryota</taxon>
        <taxon>Viridiplantae</taxon>
        <taxon>Streptophyta</taxon>
        <taxon>Embryophyta</taxon>
        <taxon>Tracheophyta</taxon>
        <taxon>Spermatophyta</taxon>
        <taxon>Magnoliopsida</taxon>
        <taxon>eudicotyledons</taxon>
        <taxon>Gunneridae</taxon>
        <taxon>Pentapetalae</taxon>
        <taxon>asterids</taxon>
        <taxon>lamiids</taxon>
        <taxon>Solanales</taxon>
        <taxon>Solanaceae</taxon>
        <taxon>Solanoideae</taxon>
        <taxon>Solaneae</taxon>
        <taxon>Solanum</taxon>
    </lineage>
</organism>
<evidence type="ECO:0000313" key="2">
    <source>
        <dbReference type="EMBL" id="WMV31831.1"/>
    </source>
</evidence>
<feature type="region of interest" description="Disordered" evidence="1">
    <location>
        <begin position="6"/>
        <end position="34"/>
    </location>
</feature>
<reference evidence="2" key="1">
    <citation type="submission" date="2023-08" db="EMBL/GenBank/DDBJ databases">
        <title>A de novo genome assembly of Solanum verrucosum Schlechtendal, a Mexican diploid species geographically isolated from the other diploid A-genome species in potato relatives.</title>
        <authorList>
            <person name="Hosaka K."/>
        </authorList>
    </citation>
    <scope>NUCLEOTIDE SEQUENCE</scope>
    <source>
        <tissue evidence="2">Young leaves</tissue>
    </source>
</reference>
<evidence type="ECO:0000313" key="3">
    <source>
        <dbReference type="Proteomes" id="UP001234989"/>
    </source>
</evidence>
<dbReference type="Proteomes" id="UP001234989">
    <property type="component" value="Chromosome 6"/>
</dbReference>
<dbReference type="EMBL" id="CP133617">
    <property type="protein sequence ID" value="WMV31831.1"/>
    <property type="molecule type" value="Genomic_DNA"/>
</dbReference>